<dbReference type="CDD" id="cd06592">
    <property type="entry name" value="GH31_NET37"/>
    <property type="match status" value="1"/>
</dbReference>
<dbReference type="Proteomes" id="UP000664795">
    <property type="component" value="Unassembled WGS sequence"/>
</dbReference>
<reference evidence="7 8" key="1">
    <citation type="submission" date="2021-03" db="EMBL/GenBank/DDBJ databases">
        <title>Fibrella sp. HMF5036 genome sequencing and assembly.</title>
        <authorList>
            <person name="Kang H."/>
            <person name="Kim H."/>
            <person name="Bae S."/>
            <person name="Joh K."/>
        </authorList>
    </citation>
    <scope>NUCLEOTIDE SEQUENCE [LARGE SCALE GENOMIC DNA]</scope>
    <source>
        <strain evidence="7 8">HMF5036</strain>
    </source>
</reference>
<sequence length="535" mass="60234">MFVQFITRAQPNREGGGNPIVIPLEPGEKWWGGVVSEGEKAPFGDMPYSVNLYGDNKSNQAQPLLLSNHGRYVWSEQPFAFAVAGKTLTISQPHGKIEQGQAGKTLREAYQFVAHRFFPADGKLPDTLLFTKPQWNTWIELTYNQNQTDVLRYAKGVLDHGFSAGVLMIDDTWQDNYGNWHFHSGRFPDPKAMTNQLHQMGFKVMLWICPFVSADSPAYRELRKKKALLLENPDQAAKTWATANTQPALIRWWNGASAVLDFTNPTAVDWFNAQLKTLHDTYGIDGFKFDAGDAPFYPANTIAYKPVLPNQQTELFGQFGLTYPLNEYRAMWKMAGKPLAQRLGDKGHTWEELRRLMPQVAAQGMMGYAFTCPDMIGGGDYVSFLDRSNFDQDLVVRSAQCHALMPMMQFSVAPWRILDKEHLAAVQETVALRQRMTPRIMAAVRQSANTGEPTMRHMEYEFPNQGFASVTDQFMIGSTLLVAPVTEKGSKSRIVQLPKGTWKADDGTTITGPTKITITTPINRLPYFDLMKPTN</sequence>
<evidence type="ECO:0000313" key="8">
    <source>
        <dbReference type="Proteomes" id="UP000664795"/>
    </source>
</evidence>
<gene>
    <name evidence="7" type="ORF">J2I48_09200</name>
</gene>
<dbReference type="PANTHER" id="PTHR43053:SF4">
    <property type="entry name" value="MYOGENESIS-REGULATING GLYCOSIDASE"/>
    <property type="match status" value="1"/>
</dbReference>
<evidence type="ECO:0000256" key="2">
    <source>
        <dbReference type="ARBA" id="ARBA00022801"/>
    </source>
</evidence>
<dbReference type="Pfam" id="PF01055">
    <property type="entry name" value="Glyco_hydro_31_2nd"/>
    <property type="match status" value="1"/>
</dbReference>
<dbReference type="Gene3D" id="2.60.40.1180">
    <property type="entry name" value="Golgi alpha-mannosidase II"/>
    <property type="match status" value="1"/>
</dbReference>
<organism evidence="7 8">
    <name type="scientific">Fibrella aquatilis</name>
    <dbReference type="NCBI Taxonomy" id="2817059"/>
    <lineage>
        <taxon>Bacteria</taxon>
        <taxon>Pseudomonadati</taxon>
        <taxon>Bacteroidota</taxon>
        <taxon>Cytophagia</taxon>
        <taxon>Cytophagales</taxon>
        <taxon>Spirosomataceae</taxon>
        <taxon>Fibrella</taxon>
    </lineage>
</organism>
<dbReference type="PANTHER" id="PTHR43053">
    <property type="entry name" value="GLYCOSIDASE FAMILY 31"/>
    <property type="match status" value="1"/>
</dbReference>
<keyword evidence="3 4" id="KW-0326">Glycosidase</keyword>
<dbReference type="InterPro" id="IPR048395">
    <property type="entry name" value="Glyco_hydro_31_C"/>
</dbReference>
<comment type="similarity">
    <text evidence="1 4">Belongs to the glycosyl hydrolase 31 family.</text>
</comment>
<evidence type="ECO:0000256" key="1">
    <source>
        <dbReference type="ARBA" id="ARBA00007806"/>
    </source>
</evidence>
<proteinExistence type="inferred from homology"/>
<dbReference type="InterPro" id="IPR000322">
    <property type="entry name" value="Glyco_hydro_31_TIM"/>
</dbReference>
<dbReference type="AlphaFoldDB" id="A0A939G4Q4"/>
<evidence type="ECO:0000256" key="3">
    <source>
        <dbReference type="ARBA" id="ARBA00023295"/>
    </source>
</evidence>
<dbReference type="RefSeq" id="WP_207335120.1">
    <property type="nucleotide sequence ID" value="NZ_JAFMYU010000005.1"/>
</dbReference>
<keyword evidence="2 4" id="KW-0378">Hydrolase</keyword>
<name>A0A939G4Q4_9BACT</name>
<keyword evidence="8" id="KW-1185">Reference proteome</keyword>
<protein>
    <recommendedName>
        <fullName evidence="9">Glycoside hydrolase</fullName>
    </recommendedName>
</protein>
<dbReference type="InterPro" id="IPR017853">
    <property type="entry name" value="GH"/>
</dbReference>
<evidence type="ECO:0000256" key="4">
    <source>
        <dbReference type="RuleBase" id="RU361185"/>
    </source>
</evidence>
<dbReference type="GO" id="GO:0004553">
    <property type="term" value="F:hydrolase activity, hydrolyzing O-glycosyl compounds"/>
    <property type="evidence" value="ECO:0007669"/>
    <property type="project" value="InterPro"/>
</dbReference>
<evidence type="ECO:0000313" key="7">
    <source>
        <dbReference type="EMBL" id="MBO0931168.1"/>
    </source>
</evidence>
<evidence type="ECO:0000259" key="5">
    <source>
        <dbReference type="Pfam" id="PF01055"/>
    </source>
</evidence>
<dbReference type="EMBL" id="JAFMYU010000005">
    <property type="protein sequence ID" value="MBO0931168.1"/>
    <property type="molecule type" value="Genomic_DNA"/>
</dbReference>
<evidence type="ECO:0008006" key="9">
    <source>
        <dbReference type="Google" id="ProtNLM"/>
    </source>
</evidence>
<feature type="domain" description="Glycosyl hydrolase family 31 C-terminal" evidence="6">
    <location>
        <begin position="451"/>
        <end position="528"/>
    </location>
</feature>
<dbReference type="InterPro" id="IPR050985">
    <property type="entry name" value="Alpha-glycosidase_related"/>
</dbReference>
<dbReference type="GO" id="GO:0005975">
    <property type="term" value="P:carbohydrate metabolic process"/>
    <property type="evidence" value="ECO:0007669"/>
    <property type="project" value="InterPro"/>
</dbReference>
<dbReference type="SUPFAM" id="SSF51011">
    <property type="entry name" value="Glycosyl hydrolase domain"/>
    <property type="match status" value="1"/>
</dbReference>
<dbReference type="Gene3D" id="3.20.20.80">
    <property type="entry name" value="Glycosidases"/>
    <property type="match status" value="1"/>
</dbReference>
<dbReference type="InterPro" id="IPR013780">
    <property type="entry name" value="Glyco_hydro_b"/>
</dbReference>
<evidence type="ECO:0000259" key="6">
    <source>
        <dbReference type="Pfam" id="PF21365"/>
    </source>
</evidence>
<accession>A0A939G4Q4</accession>
<feature type="domain" description="Glycoside hydrolase family 31 TIM barrel" evidence="5">
    <location>
        <begin position="143"/>
        <end position="440"/>
    </location>
</feature>
<dbReference type="SUPFAM" id="SSF51445">
    <property type="entry name" value="(Trans)glycosidases"/>
    <property type="match status" value="1"/>
</dbReference>
<comment type="caution">
    <text evidence="7">The sequence shown here is derived from an EMBL/GenBank/DDBJ whole genome shotgun (WGS) entry which is preliminary data.</text>
</comment>
<dbReference type="Pfam" id="PF21365">
    <property type="entry name" value="Glyco_hydro_31_3rd"/>
    <property type="match status" value="1"/>
</dbReference>